<dbReference type="InterPro" id="IPR036812">
    <property type="entry name" value="NAD(P)_OxRdtase_dom_sf"/>
</dbReference>
<keyword evidence="5" id="KW-1185">Reference proteome</keyword>
<accession>A0AAD2K6J1</accession>
<name>A0AAD2K6J1_9AGAR</name>
<evidence type="ECO:0000256" key="2">
    <source>
        <dbReference type="ARBA" id="ARBA00038157"/>
    </source>
</evidence>
<dbReference type="Pfam" id="PF00248">
    <property type="entry name" value="Aldo_ket_red"/>
    <property type="match status" value="1"/>
</dbReference>
<dbReference type="InterPro" id="IPR023210">
    <property type="entry name" value="NADP_OxRdtase_dom"/>
</dbReference>
<comment type="similarity">
    <text evidence="2">Belongs to the aldo/keto reductase family. Aldo/keto reductase 2 subfamily.</text>
</comment>
<dbReference type="InterPro" id="IPR050523">
    <property type="entry name" value="AKR_Detox_Biosynth"/>
</dbReference>
<sequence>MSIGDQWEKMGMGSMDKESSFKLLDAYFDAGGNFIDTANNYQDETSEQFIGEWSEKRDIRDQQVIATKFTTGFKARQDKYAQKVNYVGNNIKSMNISVDASLKKLRTHYIDILYLHWWDWDTSVE</sequence>
<reference evidence="4" key="1">
    <citation type="submission" date="2023-11" db="EMBL/GenBank/DDBJ databases">
        <authorList>
            <person name="De Vega J J."/>
            <person name="De Vega J J."/>
        </authorList>
    </citation>
    <scope>NUCLEOTIDE SEQUENCE</scope>
</reference>
<keyword evidence="1" id="KW-0521">NADP</keyword>
<organism evidence="4 5">
    <name type="scientific">Mycena citricolor</name>
    <dbReference type="NCBI Taxonomy" id="2018698"/>
    <lineage>
        <taxon>Eukaryota</taxon>
        <taxon>Fungi</taxon>
        <taxon>Dikarya</taxon>
        <taxon>Basidiomycota</taxon>
        <taxon>Agaricomycotina</taxon>
        <taxon>Agaricomycetes</taxon>
        <taxon>Agaricomycetidae</taxon>
        <taxon>Agaricales</taxon>
        <taxon>Marasmiineae</taxon>
        <taxon>Mycenaceae</taxon>
        <taxon>Mycena</taxon>
    </lineage>
</organism>
<dbReference type="AlphaFoldDB" id="A0AAD2K6J1"/>
<proteinExistence type="inferred from homology"/>
<evidence type="ECO:0000313" key="5">
    <source>
        <dbReference type="Proteomes" id="UP001295794"/>
    </source>
</evidence>
<evidence type="ECO:0000259" key="3">
    <source>
        <dbReference type="Pfam" id="PF00248"/>
    </source>
</evidence>
<gene>
    <name evidence="4" type="ORF">MYCIT1_LOCUS33314</name>
</gene>
<feature type="domain" description="NADP-dependent oxidoreductase" evidence="3">
    <location>
        <begin position="1"/>
        <end position="123"/>
    </location>
</feature>
<dbReference type="PANTHER" id="PTHR43364:SF7">
    <property type="entry name" value="NADP-DEPENDENT OXIDOREDUCTASE DOMAIN-CONTAINING PROTEIN-RELATED"/>
    <property type="match status" value="1"/>
</dbReference>
<evidence type="ECO:0000313" key="4">
    <source>
        <dbReference type="EMBL" id="CAK5281935.1"/>
    </source>
</evidence>
<dbReference type="EMBL" id="CAVNYO010000444">
    <property type="protein sequence ID" value="CAK5281935.1"/>
    <property type="molecule type" value="Genomic_DNA"/>
</dbReference>
<dbReference type="Proteomes" id="UP001295794">
    <property type="component" value="Unassembled WGS sequence"/>
</dbReference>
<comment type="caution">
    <text evidence="4">The sequence shown here is derived from an EMBL/GenBank/DDBJ whole genome shotgun (WGS) entry which is preliminary data.</text>
</comment>
<dbReference type="SUPFAM" id="SSF51430">
    <property type="entry name" value="NAD(P)-linked oxidoreductase"/>
    <property type="match status" value="1"/>
</dbReference>
<dbReference type="Gene3D" id="3.20.20.100">
    <property type="entry name" value="NADP-dependent oxidoreductase domain"/>
    <property type="match status" value="1"/>
</dbReference>
<evidence type="ECO:0000256" key="1">
    <source>
        <dbReference type="ARBA" id="ARBA00022857"/>
    </source>
</evidence>
<protein>
    <recommendedName>
        <fullName evidence="3">NADP-dependent oxidoreductase domain-containing protein</fullName>
    </recommendedName>
</protein>
<feature type="non-terminal residue" evidence="4">
    <location>
        <position position="1"/>
    </location>
</feature>
<dbReference type="PANTHER" id="PTHR43364">
    <property type="entry name" value="NADH-SPECIFIC METHYLGLYOXAL REDUCTASE-RELATED"/>
    <property type="match status" value="1"/>
</dbReference>